<dbReference type="RefSeq" id="WP_191634967.1">
    <property type="nucleotide sequence ID" value="NZ_CABVHP010000001.1"/>
</dbReference>
<feature type="domain" description="CdiI immunity protein" evidence="1">
    <location>
        <begin position="20"/>
        <end position="110"/>
    </location>
</feature>
<accession>A0A5E6ZNC7</accession>
<dbReference type="EMBL" id="CABVHP010000001">
    <property type="protein sequence ID" value="VVN68070.1"/>
    <property type="molecule type" value="Genomic_DNA"/>
</dbReference>
<dbReference type="CDD" id="cd20687">
    <property type="entry name" value="CdiI_Ykris-like"/>
    <property type="match status" value="1"/>
</dbReference>
<name>A0A5E6ZNC7_PSEFL</name>
<reference evidence="2 3" key="1">
    <citation type="submission" date="2019-09" db="EMBL/GenBank/DDBJ databases">
        <authorList>
            <person name="Chandra G."/>
            <person name="Truman W A."/>
        </authorList>
    </citation>
    <scope>NUCLEOTIDE SEQUENCE [LARGE SCALE GENOMIC DNA]</scope>
    <source>
        <strain evidence="2">PS704</strain>
    </source>
</reference>
<evidence type="ECO:0000259" key="1">
    <source>
        <dbReference type="Pfam" id="PF18593"/>
    </source>
</evidence>
<dbReference type="AlphaFoldDB" id="A0A5E6ZNC7"/>
<dbReference type="Pfam" id="PF18593">
    <property type="entry name" value="CdiI_2"/>
    <property type="match status" value="1"/>
</dbReference>
<organism evidence="2 3">
    <name type="scientific">Pseudomonas fluorescens</name>
    <dbReference type="NCBI Taxonomy" id="294"/>
    <lineage>
        <taxon>Bacteria</taxon>
        <taxon>Pseudomonadati</taxon>
        <taxon>Pseudomonadota</taxon>
        <taxon>Gammaproteobacteria</taxon>
        <taxon>Pseudomonadales</taxon>
        <taxon>Pseudomonadaceae</taxon>
        <taxon>Pseudomonas</taxon>
    </lineage>
</organism>
<evidence type="ECO:0000313" key="3">
    <source>
        <dbReference type="Proteomes" id="UP000326557"/>
    </source>
</evidence>
<gene>
    <name evidence="2" type="ORF">PS704_00227</name>
</gene>
<proteinExistence type="predicted"/>
<evidence type="ECO:0000313" key="2">
    <source>
        <dbReference type="EMBL" id="VVN68070.1"/>
    </source>
</evidence>
<dbReference type="Proteomes" id="UP000326557">
    <property type="component" value="Unassembled WGS sequence"/>
</dbReference>
<sequence length="114" mass="13550">MRCFWFAGRLFIVVDIVVRLSELHDFFGAYFHQDWVTEYGAAEQVIDAFLADSDPEDLKLVQQELGFLLEQRKSERELKEYLLKELSCYYSYWNEWESGEAWLCHIAKKLGSKI</sequence>
<dbReference type="InterPro" id="IPR041129">
    <property type="entry name" value="CdiI_2"/>
</dbReference>
<protein>
    <recommendedName>
        <fullName evidence="1">CdiI immunity protein domain-containing protein</fullName>
    </recommendedName>
</protein>